<dbReference type="PANTHER" id="PTHR43156">
    <property type="entry name" value="STAGE II SPORULATION PROTEIN E-RELATED"/>
    <property type="match status" value="1"/>
</dbReference>
<evidence type="ECO:0000313" key="5">
    <source>
        <dbReference type="EMBL" id="SOD95738.1"/>
    </source>
</evidence>
<accession>A0A286GJN8</accession>
<dbReference type="AlphaFoldDB" id="A0A286GJN8"/>
<protein>
    <submittedName>
        <fullName evidence="5">GAF domain-containing protein</fullName>
    </submittedName>
</protein>
<dbReference type="CDD" id="cd00130">
    <property type="entry name" value="PAS"/>
    <property type="match status" value="2"/>
</dbReference>
<feature type="region of interest" description="Disordered" evidence="2">
    <location>
        <begin position="883"/>
        <end position="903"/>
    </location>
</feature>
<organism evidence="5 6">
    <name type="scientific">Blastococcus haudaquaticus</name>
    <dbReference type="NCBI Taxonomy" id="1938745"/>
    <lineage>
        <taxon>Bacteria</taxon>
        <taxon>Bacillati</taxon>
        <taxon>Actinomycetota</taxon>
        <taxon>Actinomycetes</taxon>
        <taxon>Geodermatophilales</taxon>
        <taxon>Geodermatophilaceae</taxon>
        <taxon>Blastococcus</taxon>
    </lineage>
</organism>
<dbReference type="SMART" id="SM00091">
    <property type="entry name" value="PAS"/>
    <property type="match status" value="2"/>
</dbReference>
<dbReference type="InterPro" id="IPR013655">
    <property type="entry name" value="PAS_fold_3"/>
</dbReference>
<evidence type="ECO:0000256" key="2">
    <source>
        <dbReference type="SAM" id="MobiDB-lite"/>
    </source>
</evidence>
<dbReference type="InterPro" id="IPR000700">
    <property type="entry name" value="PAS-assoc_C"/>
</dbReference>
<dbReference type="InterPro" id="IPR000014">
    <property type="entry name" value="PAS"/>
</dbReference>
<reference evidence="6" key="1">
    <citation type="submission" date="2017-09" db="EMBL/GenBank/DDBJ databases">
        <authorList>
            <person name="Varghese N."/>
            <person name="Submissions S."/>
        </authorList>
    </citation>
    <scope>NUCLEOTIDE SEQUENCE [LARGE SCALE GENOMIC DNA]</scope>
    <source>
        <strain evidence="6">DSM 44270</strain>
    </source>
</reference>
<dbReference type="PANTHER" id="PTHR43156:SF2">
    <property type="entry name" value="STAGE II SPORULATION PROTEIN E"/>
    <property type="match status" value="1"/>
</dbReference>
<dbReference type="Pfam" id="PF08448">
    <property type="entry name" value="PAS_4"/>
    <property type="match status" value="1"/>
</dbReference>
<dbReference type="InterPro" id="IPR003018">
    <property type="entry name" value="GAF"/>
</dbReference>
<feature type="domain" description="PAS" evidence="3">
    <location>
        <begin position="219"/>
        <end position="291"/>
    </location>
</feature>
<dbReference type="GO" id="GO:0016791">
    <property type="term" value="F:phosphatase activity"/>
    <property type="evidence" value="ECO:0007669"/>
    <property type="project" value="TreeGrafter"/>
</dbReference>
<name>A0A286GJN8_9ACTN</name>
<dbReference type="InterPro" id="IPR001932">
    <property type="entry name" value="PPM-type_phosphatase-like_dom"/>
</dbReference>
<gene>
    <name evidence="5" type="ORF">SAMN06272739_1335</name>
</gene>
<dbReference type="InterPro" id="IPR036457">
    <property type="entry name" value="PPM-type-like_dom_sf"/>
</dbReference>
<dbReference type="Proteomes" id="UP000219482">
    <property type="component" value="Unassembled WGS sequence"/>
</dbReference>
<dbReference type="InterPro" id="IPR013656">
    <property type="entry name" value="PAS_4"/>
</dbReference>
<evidence type="ECO:0000313" key="6">
    <source>
        <dbReference type="Proteomes" id="UP000219482"/>
    </source>
</evidence>
<dbReference type="SUPFAM" id="SSF55785">
    <property type="entry name" value="PYP-like sensor domain (PAS domain)"/>
    <property type="match status" value="2"/>
</dbReference>
<feature type="domain" description="PAS" evidence="3">
    <location>
        <begin position="340"/>
        <end position="391"/>
    </location>
</feature>
<evidence type="ECO:0000259" key="3">
    <source>
        <dbReference type="PROSITE" id="PS50112"/>
    </source>
</evidence>
<dbReference type="InterPro" id="IPR052016">
    <property type="entry name" value="Bact_Sigma-Reg"/>
</dbReference>
<feature type="domain" description="PAC" evidence="4">
    <location>
        <begin position="294"/>
        <end position="346"/>
    </location>
</feature>
<dbReference type="SUPFAM" id="SSF55781">
    <property type="entry name" value="GAF domain-like"/>
    <property type="match status" value="2"/>
</dbReference>
<evidence type="ECO:0000259" key="4">
    <source>
        <dbReference type="PROSITE" id="PS50113"/>
    </source>
</evidence>
<dbReference type="InterPro" id="IPR029016">
    <property type="entry name" value="GAF-like_dom_sf"/>
</dbReference>
<dbReference type="InterPro" id="IPR035965">
    <property type="entry name" value="PAS-like_dom_sf"/>
</dbReference>
<dbReference type="EMBL" id="OCNK01000001">
    <property type="protein sequence ID" value="SOD95738.1"/>
    <property type="molecule type" value="Genomic_DNA"/>
</dbReference>
<keyword evidence="1" id="KW-0378">Hydrolase</keyword>
<sequence>MPTGIRGTGMLGARECRAGPRGRNVIVTAPEPVDGAPAGAIDAGRMGTPPMDTPPMDTARLDAVRRLESTALGSRSLQRLTDLTQRLLGTDAAAVSLAGDVETVVSGAGLPSGSLGRQVPLADSLCAVVLAAAPDALLAPSAARHPRLAGLPAVRGGAVGAYLAVPLAVFDGTAVGTLAVYSGAERVWADTDVALLRQLGDAVSSELQLAALSQEFEAHRLRFELAIDAAEIGSFDWDLATGRLVWDDRLVALFGYDRSTFDETIGAVMARCHPDDRERLTEALQSAIDTCGEYDAEFRIVLPTGETRWIQGRGRALADDHGVAVRLVGAGFDTTSQRHGEARVSRVLEVMRSAFFSLDRDWRFTYVNAEAERVLERDRDELLGGSVWDLFPAAVGSDFERNYRGAAATGEERVFEAYYPPPLAAWFEVRAWPGPDGLSVYFLDVTERREAEERARRSAARLTLVAEVTAGLSAALGGAGHEAVAMQRVAESVIPLLGDWVIVSLVDGDGRMRDVASWHRDPALRPAAARYAELRLASLGPTAPLMRALASGQMRIVDDVDAAVGRMLPPGEVSDVFRTLEPGSAITLPMAARGRTLGALSVYRAPDRTPVDQDDVATVRDLADRIALALDNSRLYEQQRGLAEGLQRSLLTAPPAPDHAEIVVRYKAAVEAAEVGGDWYDAFLQPSGATMVVIGDVVGHDTEAAAAMGQLRGMLRGIAYREGAGPAEVLSQLDAAIHGLDMGTMATAAIARVEQTPEERAAGSTRLRWSNAGHPPPLLLHPDGRVEELAGERAELMLGVDPSASRTDAVVTVTRGATLLLYTDGLVEGRDLPLDEGIARLRAAVAQLAEEPLAVLCDQVIERLRPEGLQDDVALVAVRLHREDRPRPAEAGPQRVPGRTPQR</sequence>
<dbReference type="Gene3D" id="2.10.70.100">
    <property type="match status" value="1"/>
</dbReference>
<keyword evidence="6" id="KW-1185">Reference proteome</keyword>
<dbReference type="Gene3D" id="3.30.450.20">
    <property type="entry name" value="PAS domain"/>
    <property type="match status" value="2"/>
</dbReference>
<dbReference type="SUPFAM" id="SSF81606">
    <property type="entry name" value="PP2C-like"/>
    <property type="match status" value="1"/>
</dbReference>
<dbReference type="SMART" id="SM00065">
    <property type="entry name" value="GAF"/>
    <property type="match status" value="2"/>
</dbReference>
<dbReference type="Pfam" id="PF01590">
    <property type="entry name" value="GAF"/>
    <property type="match status" value="2"/>
</dbReference>
<dbReference type="Pfam" id="PF07228">
    <property type="entry name" value="SpoIIE"/>
    <property type="match status" value="1"/>
</dbReference>
<dbReference type="PROSITE" id="PS50112">
    <property type="entry name" value="PAS"/>
    <property type="match status" value="2"/>
</dbReference>
<dbReference type="Gene3D" id="3.60.40.10">
    <property type="entry name" value="PPM-type phosphatase domain"/>
    <property type="match status" value="1"/>
</dbReference>
<dbReference type="Pfam" id="PF08447">
    <property type="entry name" value="PAS_3"/>
    <property type="match status" value="1"/>
</dbReference>
<proteinExistence type="predicted"/>
<dbReference type="SMART" id="SM00331">
    <property type="entry name" value="PP2C_SIG"/>
    <property type="match status" value="1"/>
</dbReference>
<dbReference type="Gene3D" id="3.30.450.40">
    <property type="match status" value="2"/>
</dbReference>
<dbReference type="PROSITE" id="PS50113">
    <property type="entry name" value="PAC"/>
    <property type="match status" value="1"/>
</dbReference>
<evidence type="ECO:0000256" key="1">
    <source>
        <dbReference type="ARBA" id="ARBA00022801"/>
    </source>
</evidence>